<feature type="domain" description="Beta-galactosidase trimerisation" evidence="12">
    <location>
        <begin position="461"/>
        <end position="610"/>
    </location>
</feature>
<dbReference type="CDD" id="cd03143">
    <property type="entry name" value="A4_beta-galactosidase_middle_domain"/>
    <property type="match status" value="1"/>
</dbReference>
<dbReference type="InterPro" id="IPR013529">
    <property type="entry name" value="Glyco_hydro_42_N"/>
</dbReference>
<evidence type="ECO:0000256" key="6">
    <source>
        <dbReference type="ARBA" id="ARBA00022833"/>
    </source>
</evidence>
<dbReference type="InterPro" id="IPR013739">
    <property type="entry name" value="Beta_galactosidase_C"/>
</dbReference>
<dbReference type="EMBL" id="FRAC01000023">
    <property type="protein sequence ID" value="SHL10699.1"/>
    <property type="molecule type" value="Genomic_DNA"/>
</dbReference>
<organism evidence="14 15">
    <name type="scientific">Anaerocolumna jejuensis DSM 15929</name>
    <dbReference type="NCBI Taxonomy" id="1121322"/>
    <lineage>
        <taxon>Bacteria</taxon>
        <taxon>Bacillati</taxon>
        <taxon>Bacillota</taxon>
        <taxon>Clostridia</taxon>
        <taxon>Lachnospirales</taxon>
        <taxon>Lachnospiraceae</taxon>
        <taxon>Anaerocolumna</taxon>
    </lineage>
</organism>
<dbReference type="GO" id="GO:0046872">
    <property type="term" value="F:metal ion binding"/>
    <property type="evidence" value="ECO:0007669"/>
    <property type="project" value="UniProtKB-KW"/>
</dbReference>
<reference evidence="14 15" key="1">
    <citation type="submission" date="2016-11" db="EMBL/GenBank/DDBJ databases">
        <authorList>
            <person name="Jaros S."/>
            <person name="Januszkiewicz K."/>
            <person name="Wedrychowicz H."/>
        </authorList>
    </citation>
    <scope>NUCLEOTIDE SEQUENCE [LARGE SCALE GENOMIC DNA]</scope>
    <source>
        <strain evidence="14 15">DSM 15929</strain>
    </source>
</reference>
<dbReference type="InterPro" id="IPR003476">
    <property type="entry name" value="Glyco_hydro_42"/>
</dbReference>
<dbReference type="Gene3D" id="3.20.20.80">
    <property type="entry name" value="Glycosidases"/>
    <property type="match status" value="1"/>
</dbReference>
<evidence type="ECO:0000256" key="4">
    <source>
        <dbReference type="ARBA" id="ARBA00022723"/>
    </source>
</evidence>
<gene>
    <name evidence="14" type="ORF">SAMN02745136_04108</name>
</gene>
<evidence type="ECO:0000259" key="11">
    <source>
        <dbReference type="Pfam" id="PF02449"/>
    </source>
</evidence>
<feature type="domain" description="Glycoside hydrolase family 42 N-terminal" evidence="11">
    <location>
        <begin position="17"/>
        <end position="392"/>
    </location>
</feature>
<dbReference type="STRING" id="1121322.SAMN02745136_04108"/>
<evidence type="ECO:0000313" key="15">
    <source>
        <dbReference type="Proteomes" id="UP000184386"/>
    </source>
</evidence>
<dbReference type="Pfam" id="PF02449">
    <property type="entry name" value="Glyco_hydro_42"/>
    <property type="match status" value="1"/>
</dbReference>
<dbReference type="EC" id="3.2.1.23" evidence="3 8"/>
<dbReference type="SUPFAM" id="SSF51445">
    <property type="entry name" value="(Trans)glycosidases"/>
    <property type="match status" value="1"/>
</dbReference>
<dbReference type="AlphaFoldDB" id="A0A1M6XXV2"/>
<dbReference type="InterPro" id="IPR013738">
    <property type="entry name" value="Beta_galactosidase_Trimer"/>
</dbReference>
<keyword evidence="5 8" id="KW-0378">Hydrolase</keyword>
<dbReference type="Proteomes" id="UP000184386">
    <property type="component" value="Unassembled WGS sequence"/>
</dbReference>
<dbReference type="GO" id="GO:0004565">
    <property type="term" value="F:beta-galactosidase activity"/>
    <property type="evidence" value="ECO:0007669"/>
    <property type="project" value="UniProtKB-EC"/>
</dbReference>
<keyword evidence="7 8" id="KW-0326">Glycosidase</keyword>
<protein>
    <recommendedName>
        <fullName evidence="3 8">Beta-galactosidase</fullName>
        <shortName evidence="8">Beta-gal</shortName>
        <ecNumber evidence="3 8">3.2.1.23</ecNumber>
    </recommendedName>
</protein>
<keyword evidence="6" id="KW-0862">Zinc</keyword>
<dbReference type="InterPro" id="IPR029062">
    <property type="entry name" value="Class_I_gatase-like"/>
</dbReference>
<accession>A0A1M6XXV2</accession>
<feature type="binding site" evidence="10">
    <location>
        <position position="152"/>
    </location>
    <ligand>
        <name>substrate</name>
    </ligand>
</feature>
<dbReference type="RefSeq" id="WP_073278761.1">
    <property type="nucleotide sequence ID" value="NZ_FRAC01000023.1"/>
</dbReference>
<evidence type="ECO:0000256" key="10">
    <source>
        <dbReference type="PIRSR" id="PIRSR001084-2"/>
    </source>
</evidence>
<dbReference type="InterPro" id="IPR013780">
    <property type="entry name" value="Glyco_hydro_b"/>
</dbReference>
<comment type="catalytic activity">
    <reaction evidence="1 8">
        <text>Hydrolysis of terminal non-reducing beta-D-galactose residues in beta-D-galactosides.</text>
        <dbReference type="EC" id="3.2.1.23"/>
    </reaction>
</comment>
<dbReference type="PIRSF" id="PIRSF001084">
    <property type="entry name" value="B-galactosidase"/>
    <property type="match status" value="1"/>
</dbReference>
<feature type="binding site" evidence="10">
    <location>
        <position position="326"/>
    </location>
    <ligand>
        <name>substrate</name>
    </ligand>
</feature>
<dbReference type="SUPFAM" id="SSF52317">
    <property type="entry name" value="Class I glutamine amidotransferase-like"/>
    <property type="match status" value="1"/>
</dbReference>
<evidence type="ECO:0000259" key="12">
    <source>
        <dbReference type="Pfam" id="PF08532"/>
    </source>
</evidence>
<dbReference type="GO" id="GO:0009341">
    <property type="term" value="C:beta-galactosidase complex"/>
    <property type="evidence" value="ECO:0007669"/>
    <property type="project" value="InterPro"/>
</dbReference>
<dbReference type="OrthoDB" id="9800974at2"/>
<feature type="binding site" evidence="10">
    <location>
        <position position="114"/>
    </location>
    <ligand>
        <name>substrate</name>
    </ligand>
</feature>
<dbReference type="GO" id="GO:0006012">
    <property type="term" value="P:galactose metabolic process"/>
    <property type="evidence" value="ECO:0007669"/>
    <property type="project" value="InterPro"/>
</dbReference>
<dbReference type="PANTHER" id="PTHR36447">
    <property type="entry name" value="BETA-GALACTOSIDASE GANA"/>
    <property type="match status" value="1"/>
</dbReference>
<dbReference type="Pfam" id="PF08533">
    <property type="entry name" value="Glyco_hydro_42C"/>
    <property type="match status" value="1"/>
</dbReference>
<name>A0A1M6XXV2_9FIRM</name>
<evidence type="ECO:0000256" key="9">
    <source>
        <dbReference type="PIRSR" id="PIRSR001084-1"/>
    </source>
</evidence>
<keyword evidence="4" id="KW-0479">Metal-binding</keyword>
<feature type="active site" description="Nucleophile" evidence="9">
    <location>
        <position position="318"/>
    </location>
</feature>
<dbReference type="InterPro" id="IPR017853">
    <property type="entry name" value="GH"/>
</dbReference>
<dbReference type="Gene3D" id="2.60.40.1180">
    <property type="entry name" value="Golgi alpha-mannosidase II"/>
    <property type="match status" value="1"/>
</dbReference>
<comment type="similarity">
    <text evidence="2 8">Belongs to the glycosyl hydrolase 42 family.</text>
</comment>
<dbReference type="PANTHER" id="PTHR36447:SF2">
    <property type="entry name" value="BETA-GALACTOSIDASE YESZ"/>
    <property type="match status" value="1"/>
</dbReference>
<evidence type="ECO:0000256" key="8">
    <source>
        <dbReference type="PIRNR" id="PIRNR001084"/>
    </source>
</evidence>
<dbReference type="Gene3D" id="3.40.50.880">
    <property type="match status" value="1"/>
</dbReference>
<evidence type="ECO:0000256" key="5">
    <source>
        <dbReference type="ARBA" id="ARBA00022801"/>
    </source>
</evidence>
<evidence type="ECO:0000256" key="2">
    <source>
        <dbReference type="ARBA" id="ARBA00005940"/>
    </source>
</evidence>
<dbReference type="Pfam" id="PF08532">
    <property type="entry name" value="Glyco_hydro_42M"/>
    <property type="match status" value="1"/>
</dbReference>
<feature type="domain" description="Beta-galactosidase C-terminal" evidence="13">
    <location>
        <begin position="630"/>
        <end position="682"/>
    </location>
</feature>
<keyword evidence="15" id="KW-1185">Reference proteome</keyword>
<sequence length="694" mass="80112">MGKKQNYNWDKLSLGVCYYPEHWDEKLWREDLKRMQSAGIGTIRIAEFAWSKFEPTEGNFTFDFFDSFLKAAEETEMKVIFGTPTATPPIWLTEKYPEVLNRTKDEILLRHGARRHYNYNSPKYQELCSRIVEQLAIHYGMHPNIIGWQVDNELNCEMNEFYSESDTLSFRRFLQVKYHTLEKLNKAWGTTFWNQTYTAWEEIYVPRHTISDSTNPHEVLDYYRFISDSAINFCKIQSSILRRYIRPDAFITTNGMFGNLDNHRLEKDCLDVYTYDSYPNFAFGMGADPKNSIDLNDRKWSNNLSEVRSICPHFGIMEQQSGANGWNTGMEAPAPKPGQMTLWAMQSISHGADYVSFFRWRTCTMGTEIYWHGILDYDNRDNRKLEEIKGISEWTEKLAKVTGAEYCANIGVLRDYNNIFDSQLDKWHQRLDKNSGMEIFAACQLTHTPMDYLYLQEDTLAEELLKYPVLFYPHAFILTDRNVQLLEEYVRQGGCLILNCRTGLKDETGQCPMTVMPGKVSDLAGMTVEEHTFVGPNDEDVYMEFLGKRQEAPIFNDILEVNAENSRVLGTYLGNYYKGRPAVVEHPFGKGKVIYYGAAFSRENVKALLEYTGVISPYGNIIDLPEECELSVRTKGEKAFLFVLNYSKNPVNIVLKQPMLDLKGGAEAKGEMSLAAYEVRVFECLKSSIQEAGL</sequence>
<evidence type="ECO:0000313" key="14">
    <source>
        <dbReference type="EMBL" id="SHL10699.1"/>
    </source>
</evidence>
<feature type="active site" description="Proton donor" evidence="9">
    <location>
        <position position="153"/>
    </location>
</feature>
<evidence type="ECO:0000256" key="7">
    <source>
        <dbReference type="ARBA" id="ARBA00023295"/>
    </source>
</evidence>
<proteinExistence type="inferred from homology"/>
<evidence type="ECO:0000259" key="13">
    <source>
        <dbReference type="Pfam" id="PF08533"/>
    </source>
</evidence>
<evidence type="ECO:0000256" key="3">
    <source>
        <dbReference type="ARBA" id="ARBA00012756"/>
    </source>
</evidence>
<evidence type="ECO:0000256" key="1">
    <source>
        <dbReference type="ARBA" id="ARBA00001412"/>
    </source>
</evidence>